<comment type="caution">
    <text evidence="1">The sequence shown here is derived from an EMBL/GenBank/DDBJ whole genome shotgun (WGS) entry which is preliminary data.</text>
</comment>
<organism evidence="1 2">
    <name type="scientific">Laodelphax striatellus</name>
    <name type="common">Small brown planthopper</name>
    <name type="synonym">Delphax striatella</name>
    <dbReference type="NCBI Taxonomy" id="195883"/>
    <lineage>
        <taxon>Eukaryota</taxon>
        <taxon>Metazoa</taxon>
        <taxon>Ecdysozoa</taxon>
        <taxon>Arthropoda</taxon>
        <taxon>Hexapoda</taxon>
        <taxon>Insecta</taxon>
        <taxon>Pterygota</taxon>
        <taxon>Neoptera</taxon>
        <taxon>Paraneoptera</taxon>
        <taxon>Hemiptera</taxon>
        <taxon>Auchenorrhyncha</taxon>
        <taxon>Fulgoroidea</taxon>
        <taxon>Delphacidae</taxon>
        <taxon>Criomorphinae</taxon>
        <taxon>Laodelphax</taxon>
    </lineage>
</organism>
<proteinExistence type="predicted"/>
<accession>A0A482X536</accession>
<sequence>MTPWLPDNCTIVDDLEKWLGHPAYIRWSKPKLDELENEKANDEVQRSKVTEKLKVVMNEDLGVAISRERFDMGAIALKQKKKRRMEVNM</sequence>
<dbReference type="EMBL" id="QKKF02017343">
    <property type="protein sequence ID" value="RZF41005.1"/>
    <property type="molecule type" value="Genomic_DNA"/>
</dbReference>
<dbReference type="AlphaFoldDB" id="A0A482X536"/>
<keyword evidence="2" id="KW-1185">Reference proteome</keyword>
<evidence type="ECO:0000313" key="1">
    <source>
        <dbReference type="EMBL" id="RZF41005.1"/>
    </source>
</evidence>
<dbReference type="Proteomes" id="UP000291343">
    <property type="component" value="Unassembled WGS sequence"/>
</dbReference>
<protein>
    <submittedName>
        <fullName evidence="1">Uncharacterized protein</fullName>
    </submittedName>
</protein>
<evidence type="ECO:0000313" key="2">
    <source>
        <dbReference type="Proteomes" id="UP000291343"/>
    </source>
</evidence>
<dbReference type="InParanoid" id="A0A482X536"/>
<name>A0A482X536_LAOST</name>
<reference evidence="1 2" key="1">
    <citation type="journal article" date="2017" name="Gigascience">
        <title>Genome sequence of the small brown planthopper, Laodelphax striatellus.</title>
        <authorList>
            <person name="Zhu J."/>
            <person name="Jiang F."/>
            <person name="Wang X."/>
            <person name="Yang P."/>
            <person name="Bao Y."/>
            <person name="Zhao W."/>
            <person name="Wang W."/>
            <person name="Lu H."/>
            <person name="Wang Q."/>
            <person name="Cui N."/>
            <person name="Li J."/>
            <person name="Chen X."/>
            <person name="Luo L."/>
            <person name="Yu J."/>
            <person name="Kang L."/>
            <person name="Cui F."/>
        </authorList>
    </citation>
    <scope>NUCLEOTIDE SEQUENCE [LARGE SCALE GENOMIC DNA]</scope>
    <source>
        <strain evidence="1">Lst14</strain>
    </source>
</reference>
<gene>
    <name evidence="1" type="ORF">LSTR_LSTR006308</name>
</gene>